<dbReference type="Proteomes" id="UP000796761">
    <property type="component" value="Unassembled WGS sequence"/>
</dbReference>
<name>A0A8K1G896_9PASS</name>
<dbReference type="AlphaFoldDB" id="A0A8K1G896"/>
<evidence type="ECO:0000313" key="2">
    <source>
        <dbReference type="EMBL" id="TRZ13829.1"/>
    </source>
</evidence>
<proteinExistence type="predicted"/>
<organism evidence="2 3">
    <name type="scientific">Zosterops borbonicus</name>
    <dbReference type="NCBI Taxonomy" id="364589"/>
    <lineage>
        <taxon>Eukaryota</taxon>
        <taxon>Metazoa</taxon>
        <taxon>Chordata</taxon>
        <taxon>Craniata</taxon>
        <taxon>Vertebrata</taxon>
        <taxon>Euteleostomi</taxon>
        <taxon>Archelosauria</taxon>
        <taxon>Archosauria</taxon>
        <taxon>Dinosauria</taxon>
        <taxon>Saurischia</taxon>
        <taxon>Theropoda</taxon>
        <taxon>Coelurosauria</taxon>
        <taxon>Aves</taxon>
        <taxon>Neognathae</taxon>
        <taxon>Neoaves</taxon>
        <taxon>Telluraves</taxon>
        <taxon>Australaves</taxon>
        <taxon>Passeriformes</taxon>
        <taxon>Sylvioidea</taxon>
        <taxon>Zosteropidae</taxon>
        <taxon>Zosterops</taxon>
    </lineage>
</organism>
<gene>
    <name evidence="2" type="ORF">HGM15179_013313</name>
</gene>
<feature type="region of interest" description="Disordered" evidence="1">
    <location>
        <begin position="55"/>
        <end position="101"/>
    </location>
</feature>
<reference evidence="2" key="1">
    <citation type="submission" date="2019-04" db="EMBL/GenBank/DDBJ databases">
        <title>Genome assembly of Zosterops borbonicus 15179.</title>
        <authorList>
            <person name="Leroy T."/>
            <person name="Anselmetti Y."/>
            <person name="Tilak M.-K."/>
            <person name="Nabholz B."/>
        </authorList>
    </citation>
    <scope>NUCLEOTIDE SEQUENCE</scope>
    <source>
        <strain evidence="2">HGM_15179</strain>
        <tissue evidence="2">Muscle</tissue>
    </source>
</reference>
<accession>A0A8K1G896</accession>
<keyword evidence="3" id="KW-1185">Reference proteome</keyword>
<dbReference type="EMBL" id="SWJQ01000481">
    <property type="protein sequence ID" value="TRZ13829.1"/>
    <property type="molecule type" value="Genomic_DNA"/>
</dbReference>
<sequence length="118" mass="12609">MCAFDFSEGFEKDVPSVGDGKVEEMYKAIAISWQSLAFVCSPACRKLARYVKGGKDDIKQEDGGNTGIIPQHDVESQPVKKPRGRPKGSKKTTVLTGGTASLEKTVPGLAKPLVLGEV</sequence>
<evidence type="ECO:0000256" key="1">
    <source>
        <dbReference type="SAM" id="MobiDB-lite"/>
    </source>
</evidence>
<protein>
    <submittedName>
        <fullName evidence="2">Uncharacterized protein</fullName>
    </submittedName>
</protein>
<feature type="compositionally biased region" description="Basic residues" evidence="1">
    <location>
        <begin position="80"/>
        <end position="90"/>
    </location>
</feature>
<comment type="caution">
    <text evidence="2">The sequence shown here is derived from an EMBL/GenBank/DDBJ whole genome shotgun (WGS) entry which is preliminary data.</text>
</comment>
<evidence type="ECO:0000313" key="3">
    <source>
        <dbReference type="Proteomes" id="UP000796761"/>
    </source>
</evidence>